<dbReference type="Pfam" id="PF00072">
    <property type="entry name" value="Response_reg"/>
    <property type="match status" value="2"/>
</dbReference>
<dbReference type="eggNOG" id="COG4191">
    <property type="taxonomic scope" value="Bacteria"/>
</dbReference>
<dbReference type="InterPro" id="IPR036890">
    <property type="entry name" value="HATPase_C_sf"/>
</dbReference>
<keyword evidence="9" id="KW-0808">Transferase</keyword>
<dbReference type="InterPro" id="IPR029016">
    <property type="entry name" value="GAF-like_dom_sf"/>
</dbReference>
<dbReference type="AlphaFoldDB" id="Q2RPW1"/>
<gene>
    <name evidence="9" type="ordered locus">Rru_A3039</name>
</gene>
<dbReference type="SUPFAM" id="SSF52172">
    <property type="entry name" value="CheY-like"/>
    <property type="match status" value="2"/>
</dbReference>
<dbReference type="Pfam" id="PF00512">
    <property type="entry name" value="HisKA"/>
    <property type="match status" value="1"/>
</dbReference>
<keyword evidence="9" id="KW-0418">Kinase</keyword>
<dbReference type="InterPro" id="IPR003661">
    <property type="entry name" value="HisK_dim/P_dom"/>
</dbReference>
<dbReference type="InterPro" id="IPR005467">
    <property type="entry name" value="His_kinase_dom"/>
</dbReference>
<dbReference type="GO" id="GO:0000155">
    <property type="term" value="F:phosphorelay sensor kinase activity"/>
    <property type="evidence" value="ECO:0007669"/>
    <property type="project" value="InterPro"/>
</dbReference>
<dbReference type="Gene3D" id="3.30.450.20">
    <property type="entry name" value="PAS domain"/>
    <property type="match status" value="2"/>
</dbReference>
<reference evidence="9 10" key="1">
    <citation type="journal article" date="2011" name="Stand. Genomic Sci.">
        <title>Complete genome sequence of Rhodospirillum rubrum type strain (S1).</title>
        <authorList>
            <person name="Munk A.C."/>
            <person name="Copeland A."/>
            <person name="Lucas S."/>
            <person name="Lapidus A."/>
            <person name="Del Rio T.G."/>
            <person name="Barry K."/>
            <person name="Detter J.C."/>
            <person name="Hammon N."/>
            <person name="Israni S."/>
            <person name="Pitluck S."/>
            <person name="Brettin T."/>
            <person name="Bruce D."/>
            <person name="Han C."/>
            <person name="Tapia R."/>
            <person name="Gilna P."/>
            <person name="Schmutz J."/>
            <person name="Larimer F."/>
            <person name="Land M."/>
            <person name="Kyrpides N.C."/>
            <person name="Mavromatis K."/>
            <person name="Richardson P."/>
            <person name="Rohde M."/>
            <person name="Goker M."/>
            <person name="Klenk H.P."/>
            <person name="Zhang Y."/>
            <person name="Roberts G.P."/>
            <person name="Reslewic S."/>
            <person name="Schwartz D.C."/>
        </authorList>
    </citation>
    <scope>NUCLEOTIDE SEQUENCE [LARGE SCALE GENOMIC DNA]</scope>
    <source>
        <strain evidence="10">ATCC 11170 / ATH 1.1.1 / DSM 467 / LMG 4362 / NCIMB 8255 / S1</strain>
    </source>
</reference>
<dbReference type="SMART" id="SM00388">
    <property type="entry name" value="HisKA"/>
    <property type="match status" value="1"/>
</dbReference>
<dbReference type="InterPro" id="IPR035965">
    <property type="entry name" value="PAS-like_dom_sf"/>
</dbReference>
<dbReference type="KEGG" id="rru:Rru_A3039"/>
<dbReference type="PATRIC" id="fig|269796.9.peg.3149"/>
<evidence type="ECO:0000259" key="8">
    <source>
        <dbReference type="PROSITE" id="PS50110"/>
    </source>
</evidence>
<dbReference type="PANTHER" id="PTHR43065:SF42">
    <property type="entry name" value="TWO-COMPONENT SENSOR PPRA"/>
    <property type="match status" value="1"/>
</dbReference>
<dbReference type="Pfam" id="PF08447">
    <property type="entry name" value="PAS_3"/>
    <property type="match status" value="1"/>
</dbReference>
<dbReference type="EMBL" id="CP000230">
    <property type="protein sequence ID" value="ABC23834.1"/>
    <property type="molecule type" value="Genomic_DNA"/>
</dbReference>
<dbReference type="PRINTS" id="PR00344">
    <property type="entry name" value="BCTRLSENSOR"/>
</dbReference>
<dbReference type="PhylomeDB" id="Q2RPW1"/>
<dbReference type="Gene3D" id="3.40.50.2300">
    <property type="match status" value="2"/>
</dbReference>
<feature type="region of interest" description="Disordered" evidence="6">
    <location>
        <begin position="780"/>
        <end position="800"/>
    </location>
</feature>
<proteinExistence type="predicted"/>
<dbReference type="CDD" id="cd00082">
    <property type="entry name" value="HisKA"/>
    <property type="match status" value="1"/>
</dbReference>
<feature type="domain" description="Histidine kinase" evidence="7">
    <location>
        <begin position="541"/>
        <end position="776"/>
    </location>
</feature>
<dbReference type="Pfam" id="PF02518">
    <property type="entry name" value="HATPase_c"/>
    <property type="match status" value="1"/>
</dbReference>
<feature type="region of interest" description="Disordered" evidence="6">
    <location>
        <begin position="235"/>
        <end position="255"/>
    </location>
</feature>
<dbReference type="PANTHER" id="PTHR43065">
    <property type="entry name" value="SENSOR HISTIDINE KINASE"/>
    <property type="match status" value="1"/>
</dbReference>
<keyword evidence="3 4" id="KW-0597">Phosphoprotein</keyword>
<feature type="coiled-coil region" evidence="5">
    <location>
        <begin position="505"/>
        <end position="532"/>
    </location>
</feature>
<dbReference type="HOGENOM" id="CLU_000445_114_51_5"/>
<dbReference type="SUPFAM" id="SSF47384">
    <property type="entry name" value="Homodimeric domain of signal transducing histidine kinase"/>
    <property type="match status" value="1"/>
</dbReference>
<dbReference type="Gene3D" id="3.30.450.40">
    <property type="match status" value="1"/>
</dbReference>
<dbReference type="SMART" id="SM00387">
    <property type="entry name" value="HATPase_c"/>
    <property type="match status" value="1"/>
</dbReference>
<dbReference type="Proteomes" id="UP000001929">
    <property type="component" value="Chromosome"/>
</dbReference>
<comment type="catalytic activity">
    <reaction evidence="1">
        <text>ATP + protein L-histidine = ADP + protein N-phospho-L-histidine.</text>
        <dbReference type="EC" id="2.7.13.3"/>
    </reaction>
</comment>
<dbReference type="PROSITE" id="PS50110">
    <property type="entry name" value="RESPONSE_REGULATORY"/>
    <property type="match status" value="2"/>
</dbReference>
<dbReference type="CDD" id="cd00156">
    <property type="entry name" value="REC"/>
    <property type="match status" value="1"/>
</dbReference>
<evidence type="ECO:0000256" key="3">
    <source>
        <dbReference type="ARBA" id="ARBA00022553"/>
    </source>
</evidence>
<dbReference type="PROSITE" id="PS50109">
    <property type="entry name" value="HIS_KIN"/>
    <property type="match status" value="1"/>
</dbReference>
<dbReference type="CDD" id="cd18161">
    <property type="entry name" value="REC_hyHK_blue-like"/>
    <property type="match status" value="1"/>
</dbReference>
<dbReference type="SUPFAM" id="SSF55781">
    <property type="entry name" value="GAF domain-like"/>
    <property type="match status" value="1"/>
</dbReference>
<dbReference type="STRING" id="269796.Rru_A3039"/>
<evidence type="ECO:0000313" key="9">
    <source>
        <dbReference type="EMBL" id="ABC23834.1"/>
    </source>
</evidence>
<feature type="region of interest" description="Disordered" evidence="6">
    <location>
        <begin position="1"/>
        <end position="20"/>
    </location>
</feature>
<dbReference type="InterPro" id="IPR004358">
    <property type="entry name" value="Sig_transdc_His_kin-like_C"/>
</dbReference>
<dbReference type="InterPro" id="IPR000014">
    <property type="entry name" value="PAS"/>
</dbReference>
<evidence type="ECO:0000256" key="5">
    <source>
        <dbReference type="SAM" id="Coils"/>
    </source>
</evidence>
<dbReference type="Gene3D" id="1.10.287.130">
    <property type="match status" value="1"/>
</dbReference>
<dbReference type="NCBIfam" id="TIGR00229">
    <property type="entry name" value="sensory_box"/>
    <property type="match status" value="1"/>
</dbReference>
<evidence type="ECO:0000259" key="7">
    <source>
        <dbReference type="PROSITE" id="PS50109"/>
    </source>
</evidence>
<dbReference type="SMR" id="Q2RPW1"/>
<evidence type="ECO:0000256" key="6">
    <source>
        <dbReference type="SAM" id="MobiDB-lite"/>
    </source>
</evidence>
<dbReference type="SMART" id="SM00448">
    <property type="entry name" value="REC"/>
    <property type="match status" value="2"/>
</dbReference>
<evidence type="ECO:0000256" key="2">
    <source>
        <dbReference type="ARBA" id="ARBA00012438"/>
    </source>
</evidence>
<feature type="modified residue" description="4-aspartylphosphate" evidence="4">
    <location>
        <position position="990"/>
    </location>
</feature>
<protein>
    <recommendedName>
        <fullName evidence="2">histidine kinase</fullName>
        <ecNumber evidence="2">2.7.13.3</ecNumber>
    </recommendedName>
</protein>
<dbReference type="EC" id="2.7.13.3" evidence="2"/>
<dbReference type="InterPro" id="IPR011006">
    <property type="entry name" value="CheY-like_superfamily"/>
</dbReference>
<feature type="domain" description="Response regulatory" evidence="8">
    <location>
        <begin position="941"/>
        <end position="1055"/>
    </location>
</feature>
<dbReference type="InterPro" id="IPR001789">
    <property type="entry name" value="Sig_transdc_resp-reg_receiver"/>
</dbReference>
<dbReference type="SUPFAM" id="SSF55874">
    <property type="entry name" value="ATPase domain of HSP90 chaperone/DNA topoisomerase II/histidine kinase"/>
    <property type="match status" value="1"/>
</dbReference>
<keyword evidence="5" id="KW-0175">Coiled coil</keyword>
<evidence type="ECO:0000256" key="4">
    <source>
        <dbReference type="PROSITE-ProRule" id="PRU00169"/>
    </source>
</evidence>
<organism evidence="9 10">
    <name type="scientific">Rhodospirillum rubrum (strain ATCC 11170 / ATH 1.1.1 / DSM 467 / LMG 4362 / NCIMB 8255 / S1)</name>
    <dbReference type="NCBI Taxonomy" id="269796"/>
    <lineage>
        <taxon>Bacteria</taxon>
        <taxon>Pseudomonadati</taxon>
        <taxon>Pseudomonadota</taxon>
        <taxon>Alphaproteobacteria</taxon>
        <taxon>Rhodospirillales</taxon>
        <taxon>Rhodospirillaceae</taxon>
        <taxon>Rhodospirillum</taxon>
    </lineage>
</organism>
<name>Q2RPW1_RHORT</name>
<dbReference type="EnsemblBacteria" id="ABC23834">
    <property type="protein sequence ID" value="ABC23834"/>
    <property type="gene ID" value="Rru_A3039"/>
</dbReference>
<dbReference type="InterPro" id="IPR036097">
    <property type="entry name" value="HisK_dim/P_sf"/>
</dbReference>
<dbReference type="InterPro" id="IPR003594">
    <property type="entry name" value="HATPase_dom"/>
</dbReference>
<feature type="modified residue" description="4-aspartylphosphate" evidence="4">
    <location>
        <position position="859"/>
    </location>
</feature>
<evidence type="ECO:0000256" key="1">
    <source>
        <dbReference type="ARBA" id="ARBA00000085"/>
    </source>
</evidence>
<evidence type="ECO:0000313" key="10">
    <source>
        <dbReference type="Proteomes" id="UP000001929"/>
    </source>
</evidence>
<feature type="domain" description="Response regulatory" evidence="8">
    <location>
        <begin position="809"/>
        <end position="925"/>
    </location>
</feature>
<dbReference type="InterPro" id="IPR013655">
    <property type="entry name" value="PAS_fold_3"/>
</dbReference>
<dbReference type="SUPFAM" id="SSF55785">
    <property type="entry name" value="PYP-like sensor domain (PAS domain)"/>
    <property type="match status" value="1"/>
</dbReference>
<accession>Q2RPW1</accession>
<sequence>MGQKEADIATAPTSETPWGDLFSQGGDMGRLMAAFPWDSSPLGPVSGWPSPLRTVVGMLLRSKAQIVLFWGPHLVALYNDAYAPTIGGKHPRALGRPARENWGELWDTLGPMLGQVRLTARAFGADNYPFQINRHGFLEQVYFDISYDPVPGADGEVAGVFCTVTETTARVFAERRLAALRELSIALSTTLARSDGPLSLGEALPKAALAAIAGHLAQDVSRAAIYRHGSHGKPVLVATTDPAPRTRPQATGTTEGSPFAEILERVRREGRPVLWEGGGDGGPQRLLGVPLTAEQGPMGVLVVSVCPLVAADAEYRKVIDLAAGQISSALTTAAILERERERADDLTRVAADNARLYREAQREIADRQAIEAQFLHLTDTLEKMVEERTGERDRLWRVSGELMAVGTADSHIKAVNPAWETLLGHDERLLVGAPMSLLVHPDDREPSTAALRAMEPQGPPLRFENRLRDSDGTYHWIAWTIVAHGALFYMVGRDVTEEKQARDALAEAHRQLIAQTAERERAEEALRQAQKMEVIGQLTGGVAHDFNNLLTIILGNLETLIRHIDGASPPDPARVRTLVERATLGAERAAALTQRLLAFSRRQPLDPRPLDLNRLTLGLIDLLHRTIGEKIALDTRLSMVPVGVLADANQLESVVLNLALNARDAMPTGGRLILETTADLVIEAPTAEKRPAKGNPAGAPPGTYAALRVTDTGKGMEAGVLARVFDPFFTTKDVGQGTGLGLSQAYGFIKQSGGHIGIESEPGQGTTVTILLPRLEGALPLPEESDRDETPAALGGLEITPPPGDPSILLLVVEDDPSVRAHSTASLRELGYQVIEAGNGAEALGHLAAHPDVALMFTDIGLPGGMDGRQLAELARRNRPDLAVVLTTGYARDALNGNVPLAPRMALLTKPFSFTALALKVHEVLPPRPAPQSSAPQGPVTVLLVEDDPLVSLAAADLLLSLGCAVDQAYSVADALAQASAATPDVAVIDIGLPDGRGDDLAQTLRQRLPGLPIVIASGYDRSEIDARFGDDPRLRFLGKPYLDSQLEAALTGALGHPLERSTAPRA</sequence>
<dbReference type="CDD" id="cd00130">
    <property type="entry name" value="PAS"/>
    <property type="match status" value="1"/>
</dbReference>
<keyword evidence="10" id="KW-1185">Reference proteome</keyword>
<dbReference type="Gene3D" id="3.30.565.10">
    <property type="entry name" value="Histidine kinase-like ATPase, C-terminal domain"/>
    <property type="match status" value="1"/>
</dbReference>